<protein>
    <submittedName>
        <fullName evidence="2">Beta-galactosidase trimerization domain-containing protein</fullName>
    </submittedName>
</protein>
<proteinExistence type="predicted"/>
<dbReference type="RefSeq" id="WP_213409840.1">
    <property type="nucleotide sequence ID" value="NZ_BOVK01000001.1"/>
</dbReference>
<dbReference type="PANTHER" id="PTHR36447:SF2">
    <property type="entry name" value="BETA-GALACTOSIDASE YESZ"/>
    <property type="match status" value="1"/>
</dbReference>
<dbReference type="InterPro" id="IPR028212">
    <property type="entry name" value="GHL6"/>
</dbReference>
<dbReference type="GO" id="GO:0005975">
    <property type="term" value="P:carbohydrate metabolic process"/>
    <property type="evidence" value="ECO:0007669"/>
    <property type="project" value="InterPro"/>
</dbReference>
<organism evidence="2 3">
    <name type="scientific">Xylanibacillus composti</name>
    <dbReference type="NCBI Taxonomy" id="1572762"/>
    <lineage>
        <taxon>Bacteria</taxon>
        <taxon>Bacillati</taxon>
        <taxon>Bacillota</taxon>
        <taxon>Bacilli</taxon>
        <taxon>Bacillales</taxon>
        <taxon>Paenibacillaceae</taxon>
        <taxon>Xylanibacillus</taxon>
    </lineage>
</organism>
<gene>
    <name evidence="2" type="ORF">XYCOK13_00560</name>
</gene>
<dbReference type="AlphaFoldDB" id="A0A8J4GXY6"/>
<name>A0A8J4GXY6_9BACL</name>
<dbReference type="InterPro" id="IPR029062">
    <property type="entry name" value="Class_I_gatase-like"/>
</dbReference>
<dbReference type="CDD" id="cd03143">
    <property type="entry name" value="A4_beta-galactosidase_middle_domain"/>
    <property type="match status" value="1"/>
</dbReference>
<accession>A0A8J4GXY6</accession>
<dbReference type="EMBL" id="BOVK01000001">
    <property type="protein sequence ID" value="GIQ67232.1"/>
    <property type="molecule type" value="Genomic_DNA"/>
</dbReference>
<evidence type="ECO:0000259" key="1">
    <source>
        <dbReference type="Pfam" id="PF08532"/>
    </source>
</evidence>
<dbReference type="Gene3D" id="3.40.50.880">
    <property type="match status" value="1"/>
</dbReference>
<dbReference type="PANTHER" id="PTHR36447">
    <property type="entry name" value="BETA-GALACTOSIDASE GANA"/>
    <property type="match status" value="1"/>
</dbReference>
<dbReference type="Pfam" id="PF08532">
    <property type="entry name" value="Glyco_hydro_42M"/>
    <property type="match status" value="1"/>
</dbReference>
<keyword evidence="3" id="KW-1185">Reference proteome</keyword>
<dbReference type="GO" id="GO:0004565">
    <property type="term" value="F:beta-galactosidase activity"/>
    <property type="evidence" value="ECO:0007669"/>
    <property type="project" value="InterPro"/>
</dbReference>
<dbReference type="Pfam" id="PF14871">
    <property type="entry name" value="GHL6"/>
    <property type="match status" value="1"/>
</dbReference>
<reference evidence="2" key="1">
    <citation type="submission" date="2021-04" db="EMBL/GenBank/DDBJ databases">
        <title>Draft genome sequence of Xylanibacillus composti strain K13.</title>
        <authorList>
            <person name="Uke A."/>
            <person name="Chhe C."/>
            <person name="Baramee S."/>
            <person name="Kosugi A."/>
        </authorList>
    </citation>
    <scope>NUCLEOTIDE SEQUENCE</scope>
    <source>
        <strain evidence="2">K13</strain>
    </source>
</reference>
<evidence type="ECO:0000313" key="3">
    <source>
        <dbReference type="Proteomes" id="UP000677918"/>
    </source>
</evidence>
<sequence length="687" mass="78358">MSTEERLAFWKRPFRLFQPNLRKIDAKNMKVEELVDQAASFGANVMLINGGGIVAWYPTDHPYQTVNEYMDFDYLGEVLQAAHARGMKVLVRMDVSKSFPRVLEEHPDWFRRTRDGEVPTHWDMLQTCPSGPYWEEYNFKVVGELLERYEIDGIFYNAYNYNRCYCQRCKQKFLQATGYEIPENENWDDPAWRAFVQYRYAQLSDYTRRLSAFIAEQSPGTVLTIDTRLTDDEHAGIREAGWHEAEMAKHTACITAEAFNFLDRPFPRWIYWAGEEVKLGSHFSHTAIILSHSKTIFHRRAAQPPAQIGYDLIQIAANGGSPAIAFSGDSQQHDRKALESIRHVMTFLADHAQEYEQMKPIAQVAVVYSKRTVDYYGRERSSERWQHHYRGMYEMMVENHTPFTVLHEARLTEEDLTRYACIALPNIAILSDEAAAELDRYVEGGGRLIVTGETGFYDQDGYPRKEGNILRCLSGFALASPPVKGTYWTIEQADLFSELQDTDLLMGYGDLVAVPTAASTSHTEDLAIVPPLTNTTPEFSYWETTGEHKGLHLLRHGQGGVAYLPWAIDKGYYEMGIDEYRSVIDSLIRDAIGELLMDTDAPRSVEVTIARREAGGFLIHLLNATGRVGGKPLTETIPLHLIRLRIRGSWQEAIALHGAERITLEQKGAYTELVIPKLNLFEAIVLQ</sequence>
<dbReference type="InterPro" id="IPR013738">
    <property type="entry name" value="Beta_galactosidase_Trimer"/>
</dbReference>
<evidence type="ECO:0000313" key="2">
    <source>
        <dbReference type="EMBL" id="GIQ67232.1"/>
    </source>
</evidence>
<feature type="domain" description="Beta-galactosidase trimerisation" evidence="1">
    <location>
        <begin position="362"/>
        <end position="461"/>
    </location>
</feature>
<comment type="caution">
    <text evidence="2">The sequence shown here is derived from an EMBL/GenBank/DDBJ whole genome shotgun (WGS) entry which is preliminary data.</text>
</comment>
<dbReference type="InterPro" id="IPR017853">
    <property type="entry name" value="GH"/>
</dbReference>
<dbReference type="SUPFAM" id="SSF52317">
    <property type="entry name" value="Class I glutamine amidotransferase-like"/>
    <property type="match status" value="1"/>
</dbReference>
<dbReference type="Proteomes" id="UP000677918">
    <property type="component" value="Unassembled WGS sequence"/>
</dbReference>
<dbReference type="InterPro" id="IPR003476">
    <property type="entry name" value="Glyco_hydro_42"/>
</dbReference>
<dbReference type="Gene3D" id="3.20.20.80">
    <property type="entry name" value="Glycosidases"/>
    <property type="match status" value="1"/>
</dbReference>
<dbReference type="SUPFAM" id="SSF51445">
    <property type="entry name" value="(Trans)glycosidases"/>
    <property type="match status" value="1"/>
</dbReference>